<feature type="binding site" evidence="9">
    <location>
        <position position="134"/>
    </location>
    <ligand>
        <name>Mg(2+)</name>
        <dbReference type="ChEBI" id="CHEBI:18420"/>
    </ligand>
</feature>
<comment type="subcellular location">
    <subcellularLocation>
        <location evidence="9">Cytoplasm</location>
    </subcellularLocation>
</comment>
<keyword evidence="9" id="KW-0819">tRNA processing</keyword>
<dbReference type="FunFam" id="1.10.1520.10:FF:000001">
    <property type="entry name" value="Ribonuclease 3"/>
    <property type="match status" value="1"/>
</dbReference>
<dbReference type="InterPro" id="IPR014720">
    <property type="entry name" value="dsRBD_dom"/>
</dbReference>
<keyword evidence="7 9" id="KW-0378">Hydrolase</keyword>
<evidence type="ECO:0000256" key="7">
    <source>
        <dbReference type="ARBA" id="ARBA00022801"/>
    </source>
</evidence>
<dbReference type="PANTHER" id="PTHR11207:SF0">
    <property type="entry name" value="RIBONUCLEASE 3"/>
    <property type="match status" value="1"/>
</dbReference>
<gene>
    <name evidence="9 13" type="primary">rnc</name>
    <name evidence="13" type="ORF">N2K84_07015</name>
</gene>
<comment type="function">
    <text evidence="9">Digests double-stranded RNA. Involved in the processing of primary rRNA transcript to yield the immediate precursors to the large and small rRNAs (23S and 16S). Processes some mRNAs, and tRNAs when they are encoded in the rRNA operon. Processes pre-crRNA and tracrRNA of type II CRISPR loci if present in the organism.</text>
</comment>
<proteinExistence type="inferred from homology"/>
<evidence type="ECO:0000256" key="9">
    <source>
        <dbReference type="HAMAP-Rule" id="MF_00104"/>
    </source>
</evidence>
<feature type="domain" description="RNase III" evidence="12">
    <location>
        <begin position="19"/>
        <end position="145"/>
    </location>
</feature>
<dbReference type="AlphaFoldDB" id="A0AA41Y2Z8"/>
<evidence type="ECO:0000313" key="13">
    <source>
        <dbReference type="EMBL" id="MCW0482474.1"/>
    </source>
</evidence>
<dbReference type="PROSITE" id="PS50137">
    <property type="entry name" value="DS_RBD"/>
    <property type="match status" value="1"/>
</dbReference>
<dbReference type="EMBL" id="JAPAAF010000007">
    <property type="protein sequence ID" value="MCW0482474.1"/>
    <property type="molecule type" value="Genomic_DNA"/>
</dbReference>
<keyword evidence="3 9" id="KW-0698">rRNA processing</keyword>
<reference evidence="13" key="1">
    <citation type="submission" date="2022-10" db="EMBL/GenBank/DDBJ databases">
        <title>Gaoshiqiia sediminis gen. nov., sp. nov., isolated from coastal sediment.</title>
        <authorList>
            <person name="Yu W.X."/>
            <person name="Mu D.S."/>
            <person name="Du J.Z."/>
            <person name="Liang Y.Q."/>
        </authorList>
    </citation>
    <scope>NUCLEOTIDE SEQUENCE</scope>
    <source>
        <strain evidence="13">A06</strain>
    </source>
</reference>
<dbReference type="PROSITE" id="PS50142">
    <property type="entry name" value="RNASE_3_2"/>
    <property type="match status" value="1"/>
</dbReference>
<dbReference type="SMART" id="SM00535">
    <property type="entry name" value="RIBOc"/>
    <property type="match status" value="1"/>
</dbReference>
<dbReference type="Pfam" id="PF14622">
    <property type="entry name" value="Ribonucleas_3_3"/>
    <property type="match status" value="1"/>
</dbReference>
<feature type="binding site" evidence="9">
    <location>
        <position position="131"/>
    </location>
    <ligand>
        <name>Mg(2+)</name>
        <dbReference type="ChEBI" id="CHEBI:18420"/>
    </ligand>
</feature>
<protein>
    <recommendedName>
        <fullName evidence="9">Ribonuclease 3</fullName>
        <ecNumber evidence="9">3.1.26.3</ecNumber>
    </recommendedName>
    <alternativeName>
        <fullName evidence="9">Ribonuclease III</fullName>
        <shortName evidence="9">RNase III</shortName>
    </alternativeName>
</protein>
<keyword evidence="9" id="KW-0479">Metal-binding</keyword>
<evidence type="ECO:0000256" key="3">
    <source>
        <dbReference type="ARBA" id="ARBA00022552"/>
    </source>
</evidence>
<dbReference type="CDD" id="cd10845">
    <property type="entry name" value="DSRM_RNAse_III_family"/>
    <property type="match status" value="1"/>
</dbReference>
<sequence length="248" mass="28456">MIRTLVHKIKLFSTPGKEFYLFLKSLLGRYPGNLKLYETALIHKSASKMDSQRNWVNNERLEYLGDAILGAVIAEFLYNRFPNEDEGFLTQMRSKLVNRSFLTELTYQTGLNNYIKSNTNNTAENSHIYGDALEALIGALYLDKGYAITKEFITKKLLLEYVNLNEVQHTNTNYKSQLIEWSQKNKKEVNIETTERLTTESRIPCFITVISANEEIIGQGKGNSKKESQQNASREAILHLKKNDPSSF</sequence>
<feature type="active site" evidence="9">
    <location>
        <position position="134"/>
    </location>
</feature>
<dbReference type="GO" id="GO:0003725">
    <property type="term" value="F:double-stranded RNA binding"/>
    <property type="evidence" value="ECO:0007669"/>
    <property type="project" value="TreeGrafter"/>
</dbReference>
<feature type="compositionally biased region" description="Basic and acidic residues" evidence="10">
    <location>
        <begin position="236"/>
        <end position="248"/>
    </location>
</feature>
<keyword evidence="6 9" id="KW-0255">Endonuclease</keyword>
<dbReference type="InterPro" id="IPR011907">
    <property type="entry name" value="RNase_III"/>
</dbReference>
<accession>A0AA41Y2Z8</accession>
<comment type="cofactor">
    <cofactor evidence="9">
        <name>Mg(2+)</name>
        <dbReference type="ChEBI" id="CHEBI:18420"/>
    </cofactor>
</comment>
<evidence type="ECO:0000256" key="1">
    <source>
        <dbReference type="ARBA" id="ARBA00000109"/>
    </source>
</evidence>
<dbReference type="GO" id="GO:0046872">
    <property type="term" value="F:metal ion binding"/>
    <property type="evidence" value="ECO:0007669"/>
    <property type="project" value="UniProtKB-KW"/>
</dbReference>
<evidence type="ECO:0000313" key="14">
    <source>
        <dbReference type="Proteomes" id="UP001163821"/>
    </source>
</evidence>
<dbReference type="GO" id="GO:0010468">
    <property type="term" value="P:regulation of gene expression"/>
    <property type="evidence" value="ECO:0007669"/>
    <property type="project" value="TreeGrafter"/>
</dbReference>
<dbReference type="GO" id="GO:0006364">
    <property type="term" value="P:rRNA processing"/>
    <property type="evidence" value="ECO:0007669"/>
    <property type="project" value="UniProtKB-UniRule"/>
</dbReference>
<dbReference type="GO" id="GO:0006397">
    <property type="term" value="P:mRNA processing"/>
    <property type="evidence" value="ECO:0007669"/>
    <property type="project" value="UniProtKB-UniRule"/>
</dbReference>
<dbReference type="Gene3D" id="3.30.160.20">
    <property type="match status" value="1"/>
</dbReference>
<keyword evidence="14" id="KW-1185">Reference proteome</keyword>
<keyword evidence="9" id="KW-0699">rRNA-binding</keyword>
<keyword evidence="9" id="KW-0963">Cytoplasm</keyword>
<dbReference type="Pfam" id="PF00035">
    <property type="entry name" value="dsrm"/>
    <property type="match status" value="1"/>
</dbReference>
<keyword evidence="4 9" id="KW-0507">mRNA processing</keyword>
<dbReference type="CDD" id="cd00593">
    <property type="entry name" value="RIBOc"/>
    <property type="match status" value="1"/>
</dbReference>
<keyword evidence="9" id="KW-0460">Magnesium</keyword>
<comment type="similarity">
    <text evidence="2">Belongs to the ribonuclease III family.</text>
</comment>
<dbReference type="GO" id="GO:0005737">
    <property type="term" value="C:cytoplasm"/>
    <property type="evidence" value="ECO:0007669"/>
    <property type="project" value="UniProtKB-SubCell"/>
</dbReference>
<dbReference type="RefSeq" id="WP_282591079.1">
    <property type="nucleotide sequence ID" value="NZ_JAPAAF010000007.1"/>
</dbReference>
<evidence type="ECO:0000256" key="4">
    <source>
        <dbReference type="ARBA" id="ARBA00022664"/>
    </source>
</evidence>
<name>A0AA41Y2Z8_9BACT</name>
<dbReference type="EC" id="3.1.26.3" evidence="9"/>
<evidence type="ECO:0000256" key="5">
    <source>
        <dbReference type="ARBA" id="ARBA00022722"/>
    </source>
</evidence>
<dbReference type="InterPro" id="IPR036389">
    <property type="entry name" value="RNase_III_sf"/>
</dbReference>
<evidence type="ECO:0000256" key="6">
    <source>
        <dbReference type="ARBA" id="ARBA00022759"/>
    </source>
</evidence>
<comment type="subunit">
    <text evidence="9">Homodimer.</text>
</comment>
<dbReference type="SUPFAM" id="SSF54768">
    <property type="entry name" value="dsRNA-binding domain-like"/>
    <property type="match status" value="1"/>
</dbReference>
<dbReference type="PANTHER" id="PTHR11207">
    <property type="entry name" value="RIBONUCLEASE III"/>
    <property type="match status" value="1"/>
</dbReference>
<dbReference type="GO" id="GO:0019843">
    <property type="term" value="F:rRNA binding"/>
    <property type="evidence" value="ECO:0007669"/>
    <property type="project" value="UniProtKB-KW"/>
</dbReference>
<keyword evidence="8 9" id="KW-0694">RNA-binding</keyword>
<dbReference type="SMART" id="SM00358">
    <property type="entry name" value="DSRM"/>
    <property type="match status" value="1"/>
</dbReference>
<evidence type="ECO:0000259" key="11">
    <source>
        <dbReference type="PROSITE" id="PS50137"/>
    </source>
</evidence>
<dbReference type="GO" id="GO:0008033">
    <property type="term" value="P:tRNA processing"/>
    <property type="evidence" value="ECO:0007669"/>
    <property type="project" value="UniProtKB-KW"/>
</dbReference>
<evidence type="ECO:0000256" key="2">
    <source>
        <dbReference type="ARBA" id="ARBA00010183"/>
    </source>
</evidence>
<dbReference type="Gene3D" id="1.10.1520.10">
    <property type="entry name" value="Ribonuclease III domain"/>
    <property type="match status" value="1"/>
</dbReference>
<keyword evidence="5 9" id="KW-0540">Nuclease</keyword>
<dbReference type="GO" id="GO:0004525">
    <property type="term" value="F:ribonuclease III activity"/>
    <property type="evidence" value="ECO:0007669"/>
    <property type="project" value="UniProtKB-UniRule"/>
</dbReference>
<dbReference type="NCBIfam" id="TIGR02191">
    <property type="entry name" value="RNaseIII"/>
    <property type="match status" value="1"/>
</dbReference>
<dbReference type="HAMAP" id="MF_00104">
    <property type="entry name" value="RNase_III"/>
    <property type="match status" value="1"/>
</dbReference>
<evidence type="ECO:0000259" key="12">
    <source>
        <dbReference type="PROSITE" id="PS50142"/>
    </source>
</evidence>
<feature type="active site" evidence="9">
    <location>
        <position position="66"/>
    </location>
</feature>
<evidence type="ECO:0000256" key="8">
    <source>
        <dbReference type="ARBA" id="ARBA00022884"/>
    </source>
</evidence>
<dbReference type="PROSITE" id="PS00517">
    <property type="entry name" value="RNASE_3_1"/>
    <property type="match status" value="1"/>
</dbReference>
<feature type="region of interest" description="Disordered" evidence="10">
    <location>
        <begin position="220"/>
        <end position="248"/>
    </location>
</feature>
<evidence type="ECO:0000256" key="10">
    <source>
        <dbReference type="SAM" id="MobiDB-lite"/>
    </source>
</evidence>
<organism evidence="13 14">
    <name type="scientific">Gaoshiqia sediminis</name>
    <dbReference type="NCBI Taxonomy" id="2986998"/>
    <lineage>
        <taxon>Bacteria</taxon>
        <taxon>Pseudomonadati</taxon>
        <taxon>Bacteroidota</taxon>
        <taxon>Bacteroidia</taxon>
        <taxon>Marinilabiliales</taxon>
        <taxon>Prolixibacteraceae</taxon>
        <taxon>Gaoshiqia</taxon>
    </lineage>
</organism>
<comment type="catalytic activity">
    <reaction evidence="1 9">
        <text>Endonucleolytic cleavage to 5'-phosphomonoester.</text>
        <dbReference type="EC" id="3.1.26.3"/>
    </reaction>
</comment>
<feature type="domain" description="DRBM" evidence="11">
    <location>
        <begin position="173"/>
        <end position="242"/>
    </location>
</feature>
<feature type="binding site" evidence="9">
    <location>
        <position position="62"/>
    </location>
    <ligand>
        <name>Mg(2+)</name>
        <dbReference type="ChEBI" id="CHEBI:18420"/>
    </ligand>
</feature>
<dbReference type="SUPFAM" id="SSF69065">
    <property type="entry name" value="RNase III domain-like"/>
    <property type="match status" value="1"/>
</dbReference>
<dbReference type="InterPro" id="IPR000999">
    <property type="entry name" value="RNase_III_dom"/>
</dbReference>
<comment type="caution">
    <text evidence="13">The sequence shown here is derived from an EMBL/GenBank/DDBJ whole genome shotgun (WGS) entry which is preliminary data.</text>
</comment>
<dbReference type="Proteomes" id="UP001163821">
    <property type="component" value="Unassembled WGS sequence"/>
</dbReference>